<accession>A0A4D6KUG1</accession>
<dbReference type="EMBL" id="CP039345">
    <property type="protein sequence ID" value="QCD78879.1"/>
    <property type="molecule type" value="Genomic_DNA"/>
</dbReference>
<evidence type="ECO:0000313" key="1">
    <source>
        <dbReference type="EMBL" id="QCD78879.1"/>
    </source>
</evidence>
<name>A0A4D6KUG1_VIGUN</name>
<dbReference type="Proteomes" id="UP000501690">
    <property type="component" value="Linkage Group LG1"/>
</dbReference>
<organism evidence="1 2">
    <name type="scientific">Vigna unguiculata</name>
    <name type="common">Cowpea</name>
    <dbReference type="NCBI Taxonomy" id="3917"/>
    <lineage>
        <taxon>Eukaryota</taxon>
        <taxon>Viridiplantae</taxon>
        <taxon>Streptophyta</taxon>
        <taxon>Embryophyta</taxon>
        <taxon>Tracheophyta</taxon>
        <taxon>Spermatophyta</taxon>
        <taxon>Magnoliopsida</taxon>
        <taxon>eudicotyledons</taxon>
        <taxon>Gunneridae</taxon>
        <taxon>Pentapetalae</taxon>
        <taxon>rosids</taxon>
        <taxon>fabids</taxon>
        <taxon>Fabales</taxon>
        <taxon>Fabaceae</taxon>
        <taxon>Papilionoideae</taxon>
        <taxon>50 kb inversion clade</taxon>
        <taxon>NPAAA clade</taxon>
        <taxon>indigoferoid/millettioid clade</taxon>
        <taxon>Phaseoleae</taxon>
        <taxon>Vigna</taxon>
    </lineage>
</organism>
<evidence type="ECO:0000313" key="2">
    <source>
        <dbReference type="Proteomes" id="UP000501690"/>
    </source>
</evidence>
<dbReference type="AlphaFoldDB" id="A0A4D6KUG1"/>
<protein>
    <submittedName>
        <fullName evidence="1">Uncharacterized protein</fullName>
    </submittedName>
</protein>
<sequence>MEQWESLDLDEAKLQSFMRRCSGSTSLIPGLAGNYQVVIMNRVAGRQESTQQFMGHIVVATFARLVEGGDMKNVTPMYTKKVFDKLPFVACVVKESKGNGLGDLLLTIKADKLYLSITLRNIVKVFKHDISDPTMEEVAASHKVDIEKEPPQEPVQQQMNHTEPVTVNPDVEPIVQQNVEMNVDSNLEHLDQILLKQ</sequence>
<proteinExistence type="predicted"/>
<gene>
    <name evidence="1" type="ORF">DEO72_LG1g2515</name>
</gene>
<keyword evidence="2" id="KW-1185">Reference proteome</keyword>
<reference evidence="1 2" key="1">
    <citation type="submission" date="2019-04" db="EMBL/GenBank/DDBJ databases">
        <title>An improved genome assembly and genetic linkage map for asparagus bean, Vigna unguiculata ssp. sesquipedialis.</title>
        <authorList>
            <person name="Xia Q."/>
            <person name="Zhang R."/>
            <person name="Dong Y."/>
        </authorList>
    </citation>
    <scope>NUCLEOTIDE SEQUENCE [LARGE SCALE GENOMIC DNA]</scope>
    <source>
        <tissue evidence="1">Leaf</tissue>
    </source>
</reference>